<dbReference type="PANTHER" id="PTHR43872">
    <property type="entry name" value="MONOOXYGENASE, PUTATIVE (AFU_ORTHOLOGUE AFUA_8G02570)-RELATED"/>
    <property type="match status" value="1"/>
</dbReference>
<dbReference type="SUPFAM" id="SSF51905">
    <property type="entry name" value="FAD/NAD(P)-binding domain"/>
    <property type="match status" value="1"/>
</dbReference>
<comment type="similarity">
    <text evidence="2">Belongs to the FAD-binding monooxygenase family.</text>
</comment>
<evidence type="ECO:0000256" key="5">
    <source>
        <dbReference type="ARBA" id="ARBA00022857"/>
    </source>
</evidence>
<keyword evidence="3" id="KW-0285">Flavoprotein</keyword>
<keyword evidence="7" id="KW-0503">Monooxygenase</keyword>
<dbReference type="AlphaFoldDB" id="A0A3A5H5Q2"/>
<dbReference type="RefSeq" id="WP_120059902.1">
    <property type="nucleotide sequence ID" value="NZ_QYRP01000002.1"/>
</dbReference>
<dbReference type="EMBL" id="QYRP01000002">
    <property type="protein sequence ID" value="RJS46003.1"/>
    <property type="molecule type" value="Genomic_DNA"/>
</dbReference>
<dbReference type="PRINTS" id="PR00469">
    <property type="entry name" value="PNDRDTASEII"/>
</dbReference>
<dbReference type="FunFam" id="3.50.50.60:FF:000228">
    <property type="entry name" value="FAD-containing monooxygenase EthA"/>
    <property type="match status" value="1"/>
</dbReference>
<proteinExistence type="inferred from homology"/>
<keyword evidence="5" id="KW-0521">NADP</keyword>
<keyword evidence="6" id="KW-0560">Oxidoreductase</keyword>
<keyword evidence="4" id="KW-0274">FAD</keyword>
<dbReference type="Pfam" id="PF13738">
    <property type="entry name" value="Pyr_redox_3"/>
    <property type="match status" value="1"/>
</dbReference>
<evidence type="ECO:0000256" key="4">
    <source>
        <dbReference type="ARBA" id="ARBA00022827"/>
    </source>
</evidence>
<dbReference type="GO" id="GO:0004497">
    <property type="term" value="F:monooxygenase activity"/>
    <property type="evidence" value="ECO:0007669"/>
    <property type="project" value="UniProtKB-KW"/>
</dbReference>
<evidence type="ECO:0000256" key="7">
    <source>
        <dbReference type="ARBA" id="ARBA00023033"/>
    </source>
</evidence>
<dbReference type="Proteomes" id="UP000276542">
    <property type="component" value="Unassembled WGS sequence"/>
</dbReference>
<dbReference type="InterPro" id="IPR036188">
    <property type="entry name" value="FAD/NAD-bd_sf"/>
</dbReference>
<evidence type="ECO:0000256" key="3">
    <source>
        <dbReference type="ARBA" id="ARBA00022630"/>
    </source>
</evidence>
<evidence type="ECO:0000256" key="1">
    <source>
        <dbReference type="ARBA" id="ARBA00001974"/>
    </source>
</evidence>
<reference evidence="9" key="1">
    <citation type="submission" date="2018-09" db="EMBL/GenBank/DDBJ databases">
        <authorList>
            <person name="Zhu H."/>
        </authorList>
    </citation>
    <scope>NUCLEOTIDE SEQUENCE [LARGE SCALE GENOMIC DNA]</scope>
    <source>
        <strain evidence="9">K1W22B-1</strain>
    </source>
</reference>
<gene>
    <name evidence="8" type="ORF">D4739_07040</name>
</gene>
<sequence length="500" mass="54696">MTENRHLDVLIIGAGVSGIGAACHLIREETGASFAILERRAAIGGTWDLFTYPGIRSDSDMLTFGYGFRPWVGTDVLADGPSIKQYVADTAAEFGVTEHIHFGRHVTRVNWSSADNLWTVEAVVDGAAEVWTARFLIGATGYYNYDQAFRPEFPGEDSFGGQIVHPQFWPSDLDYTGKRVVVIGSGATAITLVPSMAPLAEHVTMLQRSPSYIMPVPAADPVASPLTRLHVPSALIYRSGRLRNIVLQQALYKICRSQPKLARKVLLGMVRAQLRGTVDMKHFTPSYNPWDERLCVVPNGDLFRVLRRGEASIVTDHIETFTATGIRTRSGEEIPADIVVSATGLQIQLAGGAAIEIDGEAISTHDRMLYKGVLMEGVPNAMFVIGYTNASWTLKADLASTYFSRLIKHMDERGHTTVVPLASPEDHDTTSVMGDSMRSGYIQRGDAVMPRQGKRAPWRIFNDYFKDAPLLRRGAIDDSALLFGSESSAIDRIPAAAAAV</sequence>
<evidence type="ECO:0000256" key="6">
    <source>
        <dbReference type="ARBA" id="ARBA00023002"/>
    </source>
</evidence>
<dbReference type="InterPro" id="IPR051820">
    <property type="entry name" value="FAD-binding_MO"/>
</dbReference>
<dbReference type="Gene3D" id="3.50.50.60">
    <property type="entry name" value="FAD/NAD(P)-binding domain"/>
    <property type="match status" value="2"/>
</dbReference>
<evidence type="ECO:0000256" key="2">
    <source>
        <dbReference type="ARBA" id="ARBA00010139"/>
    </source>
</evidence>
<dbReference type="PANTHER" id="PTHR43872:SF1">
    <property type="entry name" value="MONOOXYGENASE, PUTATIVE (AFU_ORTHOLOGUE AFUA_8G02570)-RELATED"/>
    <property type="match status" value="1"/>
</dbReference>
<evidence type="ECO:0000313" key="9">
    <source>
        <dbReference type="Proteomes" id="UP000276542"/>
    </source>
</evidence>
<protein>
    <submittedName>
        <fullName evidence="8">NAD(P)/FAD-dependent oxidoreductase</fullName>
    </submittedName>
</protein>
<accession>A0A3A5H5Q2</accession>
<dbReference type="PROSITE" id="PS51257">
    <property type="entry name" value="PROKAR_LIPOPROTEIN"/>
    <property type="match status" value="1"/>
</dbReference>
<comment type="cofactor">
    <cofactor evidence="1">
        <name>FAD</name>
        <dbReference type="ChEBI" id="CHEBI:57692"/>
    </cofactor>
</comment>
<keyword evidence="9" id="KW-1185">Reference proteome</keyword>
<evidence type="ECO:0000313" key="8">
    <source>
        <dbReference type="EMBL" id="RJS46003.1"/>
    </source>
</evidence>
<comment type="caution">
    <text evidence="8">The sequence shown here is derived from an EMBL/GenBank/DDBJ whole genome shotgun (WGS) entry which is preliminary data.</text>
</comment>
<dbReference type="OrthoDB" id="5168853at2"/>
<name>A0A3A5H5Q2_9ACTN</name>
<organism evidence="8 9">
    <name type="scientific">Nocardioides cavernaquae</name>
    <dbReference type="NCBI Taxonomy" id="2321396"/>
    <lineage>
        <taxon>Bacteria</taxon>
        <taxon>Bacillati</taxon>
        <taxon>Actinomycetota</taxon>
        <taxon>Actinomycetes</taxon>
        <taxon>Propionibacteriales</taxon>
        <taxon>Nocardioidaceae</taxon>
        <taxon>Nocardioides</taxon>
    </lineage>
</organism>